<keyword evidence="3" id="KW-1185">Reference proteome</keyword>
<dbReference type="RefSeq" id="WP_184567582.1">
    <property type="nucleotide sequence ID" value="NZ_BAAARS010000019.1"/>
</dbReference>
<comment type="caution">
    <text evidence="2">The sequence shown here is derived from an EMBL/GenBank/DDBJ whole genome shotgun (WGS) entry which is preliminary data.</text>
</comment>
<evidence type="ECO:0000313" key="2">
    <source>
        <dbReference type="EMBL" id="MBB6081645.1"/>
    </source>
</evidence>
<dbReference type="CDD" id="cd06170">
    <property type="entry name" value="LuxR_C_like"/>
    <property type="match status" value="1"/>
</dbReference>
<dbReference type="InterPro" id="IPR000792">
    <property type="entry name" value="Tscrpt_reg_LuxR_C"/>
</dbReference>
<dbReference type="InterPro" id="IPR016032">
    <property type="entry name" value="Sig_transdc_resp-reg_C-effctor"/>
</dbReference>
<dbReference type="InterPro" id="IPR051797">
    <property type="entry name" value="TrmB-like"/>
</dbReference>
<protein>
    <submittedName>
        <fullName evidence="2">Sugar-specific transcriptional regulator TrmB</fullName>
    </submittedName>
</protein>
<dbReference type="Gene3D" id="1.10.10.10">
    <property type="entry name" value="Winged helix-like DNA-binding domain superfamily/Winged helix DNA-binding domain"/>
    <property type="match status" value="1"/>
</dbReference>
<dbReference type="GO" id="GO:0006355">
    <property type="term" value="P:regulation of DNA-templated transcription"/>
    <property type="evidence" value="ECO:0007669"/>
    <property type="project" value="InterPro"/>
</dbReference>
<evidence type="ECO:0000313" key="3">
    <source>
        <dbReference type="Proteomes" id="UP000591537"/>
    </source>
</evidence>
<dbReference type="PANTHER" id="PTHR34293:SF1">
    <property type="entry name" value="HTH-TYPE TRANSCRIPTIONAL REGULATOR TRMBL2"/>
    <property type="match status" value="1"/>
</dbReference>
<dbReference type="SUPFAM" id="SSF46894">
    <property type="entry name" value="C-terminal effector domain of the bipartite response regulators"/>
    <property type="match status" value="1"/>
</dbReference>
<dbReference type="PANTHER" id="PTHR34293">
    <property type="entry name" value="HTH-TYPE TRANSCRIPTIONAL REGULATOR TRMBL2"/>
    <property type="match status" value="1"/>
</dbReference>
<dbReference type="EMBL" id="JACHGV010000020">
    <property type="protein sequence ID" value="MBB6081645.1"/>
    <property type="molecule type" value="Genomic_DNA"/>
</dbReference>
<dbReference type="AlphaFoldDB" id="A0A7W9TJ18"/>
<dbReference type="Pfam" id="PF00196">
    <property type="entry name" value="GerE"/>
    <property type="match status" value="1"/>
</dbReference>
<dbReference type="Gene3D" id="3.30.870.10">
    <property type="entry name" value="Endonuclease Chain A"/>
    <property type="match status" value="1"/>
</dbReference>
<accession>A0A7W9TJ18</accession>
<dbReference type="GO" id="GO:0003677">
    <property type="term" value="F:DNA binding"/>
    <property type="evidence" value="ECO:0007669"/>
    <property type="project" value="InterPro"/>
</dbReference>
<name>A0A7W9TJ18_9ACTN</name>
<gene>
    <name evidence="2" type="ORF">HNR57_007596</name>
</gene>
<dbReference type="Proteomes" id="UP000591537">
    <property type="component" value="Unassembled WGS sequence"/>
</dbReference>
<organism evidence="2 3">
    <name type="scientific">Streptomyces paradoxus</name>
    <dbReference type="NCBI Taxonomy" id="66375"/>
    <lineage>
        <taxon>Bacteria</taxon>
        <taxon>Bacillati</taxon>
        <taxon>Actinomycetota</taxon>
        <taxon>Actinomycetes</taxon>
        <taxon>Kitasatosporales</taxon>
        <taxon>Streptomycetaceae</taxon>
        <taxon>Streptomyces</taxon>
    </lineage>
</organism>
<feature type="domain" description="HTH luxR-type" evidence="1">
    <location>
        <begin position="273"/>
        <end position="322"/>
    </location>
</feature>
<sequence length="345" mass="37938">MENGFDDLDPEDLAVYDLAIKKGGLPLANDSRPGGMTPQDVERSVARLMAVRLLRRSTTRPEALVPVAPQTAAAELTSALASEVLERQRAIVRIAEGKEALVARYTEGMAAATGGVHLLKDLHKIRLLLEETAERCRFEVLTAQPGGVRNPEVLADALPRDRRMLERGVAMRTLYQRTTRYNQPARAYVEEVTALGAEVRTSTELFNRLIIFDRETAFIPDHTDPAAAVVVREPSIVAFLLDVFERSWQAADAFDTGSNDRESSRSISGDVKRSILKLLAEGLKDEVIARRLGMSVRTCRKHIAAIMLQLGATSRFQGGYVTHRLGLLDNPDQNDAPSGIEAQDG</sequence>
<dbReference type="InterPro" id="IPR036388">
    <property type="entry name" value="WH-like_DNA-bd_sf"/>
</dbReference>
<proteinExistence type="predicted"/>
<evidence type="ECO:0000259" key="1">
    <source>
        <dbReference type="SMART" id="SM00421"/>
    </source>
</evidence>
<reference evidence="2 3" key="1">
    <citation type="submission" date="2020-08" db="EMBL/GenBank/DDBJ databases">
        <title>Genomic Encyclopedia of Type Strains, Phase IV (KMG-IV): sequencing the most valuable type-strain genomes for metagenomic binning, comparative biology and taxonomic classification.</title>
        <authorList>
            <person name="Goeker M."/>
        </authorList>
    </citation>
    <scope>NUCLEOTIDE SEQUENCE [LARGE SCALE GENOMIC DNA]</scope>
    <source>
        <strain evidence="2 3">DSM 43350</strain>
    </source>
</reference>
<dbReference type="SMART" id="SM00421">
    <property type="entry name" value="HTH_LUXR"/>
    <property type="match status" value="1"/>
</dbReference>